<feature type="transmembrane region" description="Helical" evidence="8">
    <location>
        <begin position="274"/>
        <end position="293"/>
    </location>
</feature>
<keyword evidence="2" id="KW-1003">Cell membrane</keyword>
<dbReference type="Proteomes" id="UP001208938">
    <property type="component" value="Unassembled WGS sequence"/>
</dbReference>
<feature type="transmembrane region" description="Helical" evidence="8">
    <location>
        <begin position="22"/>
        <end position="39"/>
    </location>
</feature>
<reference evidence="9 10" key="1">
    <citation type="submission" date="2022-10" db="EMBL/GenBank/DDBJ databases">
        <title>Pararhodobacter sp. nov., isolated from marine algae.</title>
        <authorList>
            <person name="Choi B.J."/>
            <person name="Kim J.M."/>
            <person name="Lee J.K."/>
            <person name="Choi D.G."/>
            <person name="Jeon C.O."/>
        </authorList>
    </citation>
    <scope>NUCLEOTIDE SEQUENCE [LARGE SCALE GENOMIC DNA]</scope>
    <source>
        <strain evidence="9 10">ZQ420</strain>
    </source>
</reference>
<comment type="subcellular location">
    <subcellularLocation>
        <location evidence="1">Cell membrane</location>
        <topology evidence="1">Multi-pass membrane protein</topology>
    </subcellularLocation>
</comment>
<evidence type="ECO:0000256" key="3">
    <source>
        <dbReference type="ARBA" id="ARBA00022679"/>
    </source>
</evidence>
<evidence type="ECO:0000256" key="8">
    <source>
        <dbReference type="SAM" id="Phobius"/>
    </source>
</evidence>
<sequence length="407" mass="43335">MTASQDIAPQTAPPSRLLRNRVLALVLIGFFYLAIYLAAQMRPTLGAGNSLVDFDAFYIVGQLIADGRAAQAYDPAVMAEIQSALLGHNSFMPWTYPPMFDLVVAPLPLLPRGIAYALFTGVTLAFYLAMIARLSGTAFLAVLLTMTPLIYINVNVGQNAFLTGGLVAVFVALSLRGKTLAGLPLGLMVIKPHLAVGLGVHALIAGRWRVLVVACTVALAFAALATLAFGPDIWTAFRSGVAAASHALSTDFYPLFLMTSVYALLHSLGMPPQIALWVQIGIGLTACALIALAVRARLPLHLTLAIACFGSALVSPYLYAYDMTIAGVGLALIARDLLARATTVEKTLLLVLVWLACGWGLVHAHIMAGMPWEQRTAVARDLISYGAVAYLLVLALTARILRRPVEA</sequence>
<feature type="transmembrane region" description="Helical" evidence="8">
    <location>
        <begin position="348"/>
        <end position="370"/>
    </location>
</feature>
<evidence type="ECO:0000256" key="7">
    <source>
        <dbReference type="ARBA" id="ARBA00024033"/>
    </source>
</evidence>
<keyword evidence="3" id="KW-0808">Transferase</keyword>
<evidence type="ECO:0000256" key="4">
    <source>
        <dbReference type="ARBA" id="ARBA00022692"/>
    </source>
</evidence>
<feature type="transmembrane region" description="Helical" evidence="8">
    <location>
        <begin position="109"/>
        <end position="129"/>
    </location>
</feature>
<proteinExistence type="inferred from homology"/>
<dbReference type="Pfam" id="PF09594">
    <property type="entry name" value="GT87"/>
    <property type="match status" value="1"/>
</dbReference>
<feature type="transmembrane region" description="Helical" evidence="8">
    <location>
        <begin position="210"/>
        <end position="230"/>
    </location>
</feature>
<keyword evidence="5 8" id="KW-1133">Transmembrane helix</keyword>
<dbReference type="InterPro" id="IPR018584">
    <property type="entry name" value="GT87"/>
</dbReference>
<feature type="transmembrane region" description="Helical" evidence="8">
    <location>
        <begin position="382"/>
        <end position="401"/>
    </location>
</feature>
<gene>
    <name evidence="9" type="ORF">OKW52_06580</name>
</gene>
<name>A0ABT3GWN8_9RHOB</name>
<evidence type="ECO:0000313" key="9">
    <source>
        <dbReference type="EMBL" id="MCW1931936.1"/>
    </source>
</evidence>
<evidence type="ECO:0000256" key="6">
    <source>
        <dbReference type="ARBA" id="ARBA00023136"/>
    </source>
</evidence>
<feature type="transmembrane region" description="Helical" evidence="8">
    <location>
        <begin position="183"/>
        <end position="204"/>
    </location>
</feature>
<feature type="transmembrane region" description="Helical" evidence="8">
    <location>
        <begin position="160"/>
        <end position="176"/>
    </location>
</feature>
<evidence type="ECO:0000256" key="1">
    <source>
        <dbReference type="ARBA" id="ARBA00004651"/>
    </source>
</evidence>
<keyword evidence="6 8" id="KW-0472">Membrane</keyword>
<evidence type="ECO:0000313" key="10">
    <source>
        <dbReference type="Proteomes" id="UP001208938"/>
    </source>
</evidence>
<accession>A0ABT3GWN8</accession>
<dbReference type="RefSeq" id="WP_264505013.1">
    <property type="nucleotide sequence ID" value="NZ_JAPDFL010000001.1"/>
</dbReference>
<evidence type="ECO:0000256" key="5">
    <source>
        <dbReference type="ARBA" id="ARBA00022989"/>
    </source>
</evidence>
<protein>
    <submittedName>
        <fullName evidence="9">DUF2029 domain-containing protein</fullName>
    </submittedName>
</protein>
<evidence type="ECO:0000256" key="2">
    <source>
        <dbReference type="ARBA" id="ARBA00022475"/>
    </source>
</evidence>
<organism evidence="9 10">
    <name type="scientific">Pararhodobacter zhoushanensis</name>
    <dbReference type="NCBI Taxonomy" id="2479545"/>
    <lineage>
        <taxon>Bacteria</taxon>
        <taxon>Pseudomonadati</taxon>
        <taxon>Pseudomonadota</taxon>
        <taxon>Alphaproteobacteria</taxon>
        <taxon>Rhodobacterales</taxon>
        <taxon>Paracoccaceae</taxon>
        <taxon>Pararhodobacter</taxon>
    </lineage>
</organism>
<keyword evidence="10" id="KW-1185">Reference proteome</keyword>
<keyword evidence="4 8" id="KW-0812">Transmembrane</keyword>
<comment type="similarity">
    <text evidence="7">Belongs to the glycosyltransferase 87 family.</text>
</comment>
<feature type="transmembrane region" description="Helical" evidence="8">
    <location>
        <begin position="251"/>
        <end position="268"/>
    </location>
</feature>
<dbReference type="EMBL" id="JAPDFL010000001">
    <property type="protein sequence ID" value="MCW1931936.1"/>
    <property type="molecule type" value="Genomic_DNA"/>
</dbReference>
<comment type="caution">
    <text evidence="9">The sequence shown here is derived from an EMBL/GenBank/DDBJ whole genome shotgun (WGS) entry which is preliminary data.</text>
</comment>